<evidence type="ECO:0000313" key="2">
    <source>
        <dbReference type="EMBL" id="NDL59509.1"/>
    </source>
</evidence>
<accession>A0A7K3M840</accession>
<gene>
    <name evidence="2" type="ORF">F7O44_20775</name>
</gene>
<dbReference type="InterPro" id="IPR033455">
    <property type="entry name" value="AbiEi_3_N"/>
</dbReference>
<sequence length="282" mass="32448">MYTCNVQRRKMLNQLQRELPEGLVVDAAWLERHGYYRSLRQTYVNHGWLERAARRVYRRPGPELSWEQVVISLQTLLEYPVAVGGRTALELGGLAHYVPRVHAEVHLHRDRALPTWLPTLQLPQRLIDHRNTRLFDIAVPELTSSDLSAPRTDGDVQAWARGGFVAVSWGQWNWPLMVSTPERAVLELLDELPARESFHQADVLFEGMVALSPRRVQHLLERCKSVKVKRLFFFFADRYSHAWLARIDRAKVNLGSGKRALVPGGRLDSTYNITVPEDLYAV</sequence>
<name>A0A7K3M840_9ACTN</name>
<dbReference type="InterPro" id="IPR021561">
    <property type="entry name" value="AbiEi_3"/>
</dbReference>
<dbReference type="EMBL" id="WLZY01000007">
    <property type="protein sequence ID" value="NDL59509.1"/>
    <property type="molecule type" value="Genomic_DNA"/>
</dbReference>
<dbReference type="Pfam" id="PF17194">
    <property type="entry name" value="AbiEi_3_N"/>
    <property type="match status" value="1"/>
</dbReference>
<reference evidence="2 3" key="1">
    <citation type="submission" date="2019-11" db="EMBL/GenBank/DDBJ databases">
        <authorList>
            <person name="Li X.-J."/>
            <person name="Feng X.-M."/>
        </authorList>
    </citation>
    <scope>NUCLEOTIDE SEQUENCE [LARGE SCALE GENOMIC DNA]</scope>
    <source>
        <strain evidence="2 3">XMNu-373</strain>
    </source>
</reference>
<dbReference type="AlphaFoldDB" id="A0A7K3M840"/>
<keyword evidence="3" id="KW-1185">Reference proteome</keyword>
<protein>
    <recommendedName>
        <fullName evidence="1">Transcriptional regulator AbiEi antitoxin N-terminal domain-containing protein</fullName>
    </recommendedName>
</protein>
<evidence type="ECO:0000259" key="1">
    <source>
        <dbReference type="Pfam" id="PF17194"/>
    </source>
</evidence>
<comment type="caution">
    <text evidence="2">The sequence shown here is derived from an EMBL/GenBank/DDBJ whole genome shotgun (WGS) entry which is preliminary data.</text>
</comment>
<evidence type="ECO:0000313" key="3">
    <source>
        <dbReference type="Proteomes" id="UP000460435"/>
    </source>
</evidence>
<feature type="domain" description="Transcriptional regulator AbiEi antitoxin N-terminal" evidence="1">
    <location>
        <begin position="10"/>
        <end position="98"/>
    </location>
</feature>
<dbReference type="Proteomes" id="UP000460435">
    <property type="component" value="Unassembled WGS sequence"/>
</dbReference>
<proteinExistence type="predicted"/>
<organism evidence="2 3">
    <name type="scientific">Phytoactinopolyspora mesophila</name>
    <dbReference type="NCBI Taxonomy" id="2650750"/>
    <lineage>
        <taxon>Bacteria</taxon>
        <taxon>Bacillati</taxon>
        <taxon>Actinomycetota</taxon>
        <taxon>Actinomycetes</taxon>
        <taxon>Jiangellales</taxon>
        <taxon>Jiangellaceae</taxon>
        <taxon>Phytoactinopolyspora</taxon>
    </lineage>
</organism>
<dbReference type="Pfam" id="PF11459">
    <property type="entry name" value="AbiEi_3"/>
    <property type="match status" value="1"/>
</dbReference>